<keyword evidence="3" id="KW-0732">Signal</keyword>
<reference evidence="5 6" key="1">
    <citation type="submission" date="2015-08" db="EMBL/GenBank/DDBJ databases">
        <title>Antibacterial properties of a collection of Vibrionaceae strains.</title>
        <authorList>
            <person name="Giubergia S."/>
        </authorList>
    </citation>
    <scope>NUCLEOTIDE SEQUENCE [LARGE SCALE GENOMIC DNA]</scope>
    <source>
        <strain evidence="5 6">S0821</strain>
    </source>
</reference>
<keyword evidence="2" id="KW-0813">Transport</keyword>
<evidence type="ECO:0000256" key="3">
    <source>
        <dbReference type="ARBA" id="ARBA00022729"/>
    </source>
</evidence>
<dbReference type="InParanoid" id="A0A0Q2RM28"/>
<gene>
    <name evidence="5" type="ORF">AMR76_15980</name>
</gene>
<evidence type="ECO:0000313" key="5">
    <source>
        <dbReference type="EMBL" id="KQH85054.1"/>
    </source>
</evidence>
<dbReference type="SUPFAM" id="SSF53850">
    <property type="entry name" value="Periplasmic binding protein-like II"/>
    <property type="match status" value="1"/>
</dbReference>
<comment type="caution">
    <text evidence="5">The sequence shown here is derived from an EMBL/GenBank/DDBJ whole genome shotgun (WGS) entry which is preliminary data.</text>
</comment>
<name>A0A0Q2RM28_VIBFU</name>
<dbReference type="PRINTS" id="PR00909">
    <property type="entry name" value="SPERMDNBNDNG"/>
</dbReference>
<dbReference type="CDD" id="cd13590">
    <property type="entry name" value="PBP2_PotD_PotF_like"/>
    <property type="match status" value="1"/>
</dbReference>
<dbReference type="PANTHER" id="PTHR30222:SF12">
    <property type="entry name" value="NORSPERMIDINE SENSOR"/>
    <property type="match status" value="1"/>
</dbReference>
<dbReference type="GO" id="GO:0042597">
    <property type="term" value="C:periplasmic space"/>
    <property type="evidence" value="ECO:0007669"/>
    <property type="project" value="UniProtKB-SubCell"/>
</dbReference>
<dbReference type="InterPro" id="IPR001188">
    <property type="entry name" value="Sperm_putr-bd"/>
</dbReference>
<dbReference type="GO" id="GO:0019808">
    <property type="term" value="F:polyamine binding"/>
    <property type="evidence" value="ECO:0007669"/>
    <property type="project" value="InterPro"/>
</dbReference>
<comment type="subcellular location">
    <subcellularLocation>
        <location evidence="1">Periplasm</location>
    </subcellularLocation>
</comment>
<evidence type="ECO:0000256" key="4">
    <source>
        <dbReference type="ARBA" id="ARBA00022764"/>
    </source>
</evidence>
<accession>A0A0Q2RM28</accession>
<keyword evidence="4" id="KW-0574">Periplasm</keyword>
<protein>
    <submittedName>
        <fullName evidence="5">Norspermidine sensor</fullName>
    </submittedName>
</protein>
<dbReference type="Proteomes" id="UP000051221">
    <property type="component" value="Unassembled WGS sequence"/>
</dbReference>
<dbReference type="GO" id="GO:0015846">
    <property type="term" value="P:polyamine transport"/>
    <property type="evidence" value="ECO:0007669"/>
    <property type="project" value="InterPro"/>
</dbReference>
<dbReference type="Gene3D" id="3.40.190.10">
    <property type="entry name" value="Periplasmic binding protein-like II"/>
    <property type="match status" value="2"/>
</dbReference>
<dbReference type="AlphaFoldDB" id="A0A0Q2RM28"/>
<dbReference type="EMBL" id="LKHS01000014">
    <property type="protein sequence ID" value="KQH85054.1"/>
    <property type="molecule type" value="Genomic_DNA"/>
</dbReference>
<dbReference type="PANTHER" id="PTHR30222">
    <property type="entry name" value="SPERMIDINE/PUTRESCINE-BINDING PERIPLASMIC PROTEIN"/>
    <property type="match status" value="1"/>
</dbReference>
<dbReference type="InterPro" id="IPR006059">
    <property type="entry name" value="SBP"/>
</dbReference>
<evidence type="ECO:0000256" key="1">
    <source>
        <dbReference type="ARBA" id="ARBA00004418"/>
    </source>
</evidence>
<sequence length="348" mass="39139">MTKSIFTALLGGCALTASVQSSELNLYLWEDTLSPRVVDAWHQRHPDTPLNLYHFDNDDERSLLMLKSVQLPFDVVVLDNVSAHIFFRQDLFEDLSHLPNRDNNAAKWNQACGSHAVPYFWGYVGIAYRKSKLAEPPTDWSQLVHIAPNMRGHVGLISDSVETLLPTLYSLGVSPITDSIDVLKQAYLALEQSNPNILTYEYALSYVRSHAENDNLYMALAYSGDQYSLNRFFANDDWGFSLPQGQPYLWVDCMAINSHSLYKPEAKAFLEFLMQPEIAAMNAADIRGATPNLRAMHLLPPEYRNDATLFPAPDLVEQGIIDSELSPGNLNVRAKIINSVINQHEAQP</sequence>
<evidence type="ECO:0000256" key="2">
    <source>
        <dbReference type="ARBA" id="ARBA00022448"/>
    </source>
</evidence>
<proteinExistence type="predicted"/>
<keyword evidence="6" id="KW-1185">Reference proteome</keyword>
<dbReference type="RefSeq" id="WP_055466565.1">
    <property type="nucleotide sequence ID" value="NZ_LKHS01000014.1"/>
</dbReference>
<evidence type="ECO:0000313" key="6">
    <source>
        <dbReference type="Proteomes" id="UP000051221"/>
    </source>
</evidence>
<organism evidence="5 6">
    <name type="scientific">Vibrio furnissii</name>
    <dbReference type="NCBI Taxonomy" id="29494"/>
    <lineage>
        <taxon>Bacteria</taxon>
        <taxon>Pseudomonadati</taxon>
        <taxon>Pseudomonadota</taxon>
        <taxon>Gammaproteobacteria</taxon>
        <taxon>Vibrionales</taxon>
        <taxon>Vibrionaceae</taxon>
        <taxon>Vibrio</taxon>
    </lineage>
</organism>
<dbReference type="Pfam" id="PF13416">
    <property type="entry name" value="SBP_bac_8"/>
    <property type="match status" value="1"/>
</dbReference>